<dbReference type="EMBL" id="GFDL01004158">
    <property type="protein sequence ID" value="JAV30887.1"/>
    <property type="molecule type" value="Transcribed_RNA"/>
</dbReference>
<accession>A0A1Q3FTJ1</accession>
<sequence length="750" mass="81507">MAYHWLLVVLVVLHVTCGLTTAESEPFAVNKLPRSKDLSSLIRLLKNLGVVEPVMPATSSKEFGPPPLREFSPPVQNKWYGRPPPVITSQKFGAPPSKMEYGAPPSRMEYGAPPPRMEYGAPPRRMEYGAPPAKNYGIPPGMVPYYQTPPTSPRNPFLPIRFGRPPAVPYQEYGAPPPVSSSLPIRYGPPNPNEFHRIPLKYGPPPRTPSQVLEAPLGPPIQTGPPPPSTDLTVKHHLLQAIHHIVNAIHEAPEVLLREISPEQPEIVGKIRAIEYLLSHLPAGRLQLLRENPDITEIMQRLGVRIPEQSSGEFGPPPSDADVQITIPDKPDHVDDGPTIPISRPGGVEIVKPDDQSKGSSEFEVIVKPDGVEIVKPKQDPAAPGGEDDNLEVVITPNGVEIVIPEKLGHVDEGKKDERPAPTVVVTPHSVEVVVTEKPGHVDEGKEVVTPHSVDIIVTNKPDQKDPASSEHKGDSDKESQVSEIVVTPHSVVIEIPNKPDHVDESPVMPQESSEKNESPADVPAVDQYDIPKGIELLPLATVPDNQYEVPVAPAVPTVPDSRPAPVAIEFTTEISETVETEVTASYLPSPEDVPILPTDAKPWLSDSFRKKLLQAVTKALRNYQQKLGLTTRAPSMPAPPKGKDEKLQELVQDTRSKIASMLKIIDKAAEDGKIPENLADELDLNTPGILVQLSELEQLLGSVSNEPEKALPTTADGKPDWSKILHGRDPPTGTRAPQTGSEGMDVVKP</sequence>
<feature type="signal peptide" evidence="2">
    <location>
        <begin position="1"/>
        <end position="22"/>
    </location>
</feature>
<feature type="region of interest" description="Disordered" evidence="1">
    <location>
        <begin position="457"/>
        <end position="523"/>
    </location>
</feature>
<protein>
    <submittedName>
        <fullName evidence="3">Putative conserved secreted protein</fullName>
    </submittedName>
</protein>
<evidence type="ECO:0000256" key="2">
    <source>
        <dbReference type="SAM" id="SignalP"/>
    </source>
</evidence>
<feature type="compositionally biased region" description="Basic and acidic residues" evidence="1">
    <location>
        <begin position="718"/>
        <end position="730"/>
    </location>
</feature>
<reference evidence="3" key="1">
    <citation type="submission" date="2017-01" db="EMBL/GenBank/DDBJ databases">
        <title>A deep insight into the sialotranscriptome of adult male and female Cluex tarsalis mosquitoes.</title>
        <authorList>
            <person name="Ribeiro J.M."/>
            <person name="Moreira F."/>
            <person name="Bernard K.A."/>
            <person name="Calvo E."/>
        </authorList>
    </citation>
    <scope>NUCLEOTIDE SEQUENCE</scope>
    <source>
        <strain evidence="3">Kern County</strain>
        <tissue evidence="3">Salivary glands</tissue>
    </source>
</reference>
<evidence type="ECO:0000313" key="3">
    <source>
        <dbReference type="EMBL" id="JAV30887.1"/>
    </source>
</evidence>
<feature type="chain" id="PRO_5012433625" evidence="2">
    <location>
        <begin position="23"/>
        <end position="750"/>
    </location>
</feature>
<name>A0A1Q3FTJ1_CULTA</name>
<keyword evidence="2" id="KW-0732">Signal</keyword>
<feature type="compositionally biased region" description="Basic and acidic residues" evidence="1">
    <location>
        <begin position="462"/>
        <end position="481"/>
    </location>
</feature>
<evidence type="ECO:0000256" key="1">
    <source>
        <dbReference type="SAM" id="MobiDB-lite"/>
    </source>
</evidence>
<dbReference type="AlphaFoldDB" id="A0A1Q3FTJ1"/>
<organism evidence="3">
    <name type="scientific">Culex tarsalis</name>
    <name type="common">Encephalitis mosquito</name>
    <dbReference type="NCBI Taxonomy" id="7177"/>
    <lineage>
        <taxon>Eukaryota</taxon>
        <taxon>Metazoa</taxon>
        <taxon>Ecdysozoa</taxon>
        <taxon>Arthropoda</taxon>
        <taxon>Hexapoda</taxon>
        <taxon>Insecta</taxon>
        <taxon>Pterygota</taxon>
        <taxon>Neoptera</taxon>
        <taxon>Endopterygota</taxon>
        <taxon>Diptera</taxon>
        <taxon>Nematocera</taxon>
        <taxon>Culicoidea</taxon>
        <taxon>Culicidae</taxon>
        <taxon>Culicinae</taxon>
        <taxon>Culicini</taxon>
        <taxon>Culex</taxon>
        <taxon>Culex</taxon>
    </lineage>
</organism>
<proteinExistence type="predicted"/>
<feature type="region of interest" description="Disordered" evidence="1">
    <location>
        <begin position="704"/>
        <end position="750"/>
    </location>
</feature>
<feature type="region of interest" description="Disordered" evidence="1">
    <location>
        <begin position="330"/>
        <end position="361"/>
    </location>
</feature>